<name>A0A6G0STW9_APHGL</name>
<dbReference type="InterPro" id="IPR006579">
    <property type="entry name" value="Pre_C2HC_dom"/>
</dbReference>
<dbReference type="Pfam" id="PF07530">
    <property type="entry name" value="PRE_C2HC"/>
    <property type="match status" value="1"/>
</dbReference>
<dbReference type="GO" id="GO:0003824">
    <property type="term" value="F:catalytic activity"/>
    <property type="evidence" value="ECO:0007669"/>
    <property type="project" value="InterPro"/>
</dbReference>
<sequence>MIGKQSNQILQNAQDLPTALLLPQKNLTKIFLFRLTVFLRLLLLTKLNLWKHQVPNTNPVINLNENNTSKPPPIFIQKLINYNNFCQKINELTDETGVDCKSSTKGLKLQTYSPISYRSVVSYLKNTYVSFHSFQLKEEKAYRVVIRNMYHTTETSLIKQELLNKGFVTRSITPVTNKLTNTPLPIFIIDLEPCPTNSDIFKLTSLCYTKIKVETPHPKKEIPQYHRCQNYGHTRSYCNHSPRCVRCAEQHESTVCTKDHSSPAKCALCSDNPSKKICNKSSLPRQSTVKNTYESTHQAYSQNFLPLNQDSFSHSHDNNSKDNHNENISAQLSSFINEFKALINPLISLLTTLFGYDIIRADHPYGTAHRGAALLISNKIDHLPLPPYLSPNIQAASTSIKINSITISISSCYFPPGRPFLSVELSNLSQTLSFTHVIGADFNAKFHTWSRTTNTRGRALNNFISLNHLKVIAPHSPTYWPSHGNHHPDTLDFFITNLPNRFSTELANLNDSAPDHTPVLLLIGAQPTLKQNRPTITPGTTNWNKFRVFISNKIILNTKLKSSSDVHQAITQLSDSLLKTHKANLYKNHLQNLSLTNGSLWRKTKSILRIKDSPPPLRRADNSLASTDKEKADILAEELSGVFKLHLIPTPVPHMSSIMETLHKKWYQQPTTWYLLNCDAQNSAVPSLPLKLLSPRRSQHFRAFETLLAD</sequence>
<organism evidence="2 3">
    <name type="scientific">Aphis glycines</name>
    <name type="common">Soybean aphid</name>
    <dbReference type="NCBI Taxonomy" id="307491"/>
    <lineage>
        <taxon>Eukaryota</taxon>
        <taxon>Metazoa</taxon>
        <taxon>Ecdysozoa</taxon>
        <taxon>Arthropoda</taxon>
        <taxon>Hexapoda</taxon>
        <taxon>Insecta</taxon>
        <taxon>Pterygota</taxon>
        <taxon>Neoptera</taxon>
        <taxon>Paraneoptera</taxon>
        <taxon>Hemiptera</taxon>
        <taxon>Sternorrhyncha</taxon>
        <taxon>Aphidomorpha</taxon>
        <taxon>Aphidoidea</taxon>
        <taxon>Aphididae</taxon>
        <taxon>Aphidini</taxon>
        <taxon>Aphis</taxon>
        <taxon>Aphis</taxon>
    </lineage>
</organism>
<dbReference type="EMBL" id="VYZN01002938">
    <property type="protein sequence ID" value="KAE9521414.1"/>
    <property type="molecule type" value="Genomic_DNA"/>
</dbReference>
<dbReference type="PANTHER" id="PTHR33273">
    <property type="entry name" value="DOMAIN-CONTAINING PROTEIN, PUTATIVE-RELATED"/>
    <property type="match status" value="1"/>
</dbReference>
<dbReference type="SMART" id="SM00596">
    <property type="entry name" value="PRE_C2HC"/>
    <property type="match status" value="1"/>
</dbReference>
<evidence type="ECO:0000313" key="3">
    <source>
        <dbReference type="Proteomes" id="UP000475862"/>
    </source>
</evidence>
<feature type="domain" description="Pre-C2HC" evidence="1">
    <location>
        <begin position="155"/>
        <end position="223"/>
    </location>
</feature>
<dbReference type="AlphaFoldDB" id="A0A6G0STW9"/>
<protein>
    <recommendedName>
        <fullName evidence="1">Pre-C2HC domain-containing protein</fullName>
    </recommendedName>
</protein>
<proteinExistence type="predicted"/>
<dbReference type="SUPFAM" id="SSF56219">
    <property type="entry name" value="DNase I-like"/>
    <property type="match status" value="1"/>
</dbReference>
<evidence type="ECO:0000259" key="1">
    <source>
        <dbReference type="SMART" id="SM00596"/>
    </source>
</evidence>
<comment type="caution">
    <text evidence="2">The sequence shown here is derived from an EMBL/GenBank/DDBJ whole genome shotgun (WGS) entry which is preliminary data.</text>
</comment>
<keyword evidence="3" id="KW-1185">Reference proteome</keyword>
<dbReference type="Pfam" id="PF14529">
    <property type="entry name" value="Exo_endo_phos_2"/>
    <property type="match status" value="1"/>
</dbReference>
<evidence type="ECO:0000313" key="2">
    <source>
        <dbReference type="EMBL" id="KAE9521414.1"/>
    </source>
</evidence>
<reference evidence="2 3" key="1">
    <citation type="submission" date="2019-08" db="EMBL/GenBank/DDBJ databases">
        <title>The genome of the soybean aphid Biotype 1, its phylome, world population structure and adaptation to the North American continent.</title>
        <authorList>
            <person name="Giordano R."/>
            <person name="Donthu R.K."/>
            <person name="Hernandez A.G."/>
            <person name="Wright C.L."/>
            <person name="Zimin A.V."/>
        </authorList>
    </citation>
    <scope>NUCLEOTIDE SEQUENCE [LARGE SCALE GENOMIC DNA]</scope>
    <source>
        <tissue evidence="2">Whole aphids</tissue>
    </source>
</reference>
<dbReference type="PANTHER" id="PTHR33273:SF2">
    <property type="entry name" value="ENDONUCLEASE_EXONUCLEASE_PHOSPHATASE DOMAIN-CONTAINING PROTEIN"/>
    <property type="match status" value="1"/>
</dbReference>
<dbReference type="Proteomes" id="UP000475862">
    <property type="component" value="Unassembled WGS sequence"/>
</dbReference>
<accession>A0A6G0STW9</accession>
<dbReference type="InterPro" id="IPR005135">
    <property type="entry name" value="Endo/exonuclease/phosphatase"/>
</dbReference>
<dbReference type="OrthoDB" id="6624230at2759"/>
<dbReference type="InterPro" id="IPR036691">
    <property type="entry name" value="Endo/exonu/phosph_ase_sf"/>
</dbReference>
<dbReference type="Gene3D" id="3.60.10.10">
    <property type="entry name" value="Endonuclease/exonuclease/phosphatase"/>
    <property type="match status" value="1"/>
</dbReference>
<gene>
    <name evidence="2" type="ORF">AGLY_018181</name>
</gene>